<feature type="compositionally biased region" description="Low complexity" evidence="1">
    <location>
        <begin position="24"/>
        <end position="39"/>
    </location>
</feature>
<dbReference type="Ensembl" id="ENSKMAT00000007365.1">
    <property type="protein sequence ID" value="ENSKMAP00000007248.1"/>
    <property type="gene ID" value="ENSKMAG00000005466.1"/>
</dbReference>
<evidence type="ECO:0000313" key="2">
    <source>
        <dbReference type="Ensembl" id="ENSKMAP00000007248.1"/>
    </source>
</evidence>
<accession>A0A3Q2ZTQ5</accession>
<dbReference type="STRING" id="37003.ENSKMAP00000007248"/>
<dbReference type="Proteomes" id="UP000264800">
    <property type="component" value="Unplaced"/>
</dbReference>
<evidence type="ECO:0000313" key="3">
    <source>
        <dbReference type="Proteomes" id="UP000264800"/>
    </source>
</evidence>
<evidence type="ECO:0000256" key="1">
    <source>
        <dbReference type="SAM" id="MobiDB-lite"/>
    </source>
</evidence>
<protein>
    <submittedName>
        <fullName evidence="2">Uncharacterized protein</fullName>
    </submittedName>
</protein>
<reference evidence="2" key="1">
    <citation type="submission" date="2025-08" db="UniProtKB">
        <authorList>
            <consortium name="Ensembl"/>
        </authorList>
    </citation>
    <scope>IDENTIFICATION</scope>
</reference>
<name>A0A3Q2ZTQ5_KRYMA</name>
<reference evidence="2" key="2">
    <citation type="submission" date="2025-09" db="UniProtKB">
        <authorList>
            <consortium name="Ensembl"/>
        </authorList>
    </citation>
    <scope>IDENTIFICATION</scope>
</reference>
<dbReference type="GeneTree" id="ENSGT01110000271491"/>
<keyword evidence="3" id="KW-1185">Reference proteome</keyword>
<proteinExistence type="predicted"/>
<organism evidence="2 3">
    <name type="scientific">Kryptolebias marmoratus</name>
    <name type="common">Mangrove killifish</name>
    <name type="synonym">Rivulus marmoratus</name>
    <dbReference type="NCBI Taxonomy" id="37003"/>
    <lineage>
        <taxon>Eukaryota</taxon>
        <taxon>Metazoa</taxon>
        <taxon>Chordata</taxon>
        <taxon>Craniata</taxon>
        <taxon>Vertebrata</taxon>
        <taxon>Euteleostomi</taxon>
        <taxon>Actinopterygii</taxon>
        <taxon>Neopterygii</taxon>
        <taxon>Teleostei</taxon>
        <taxon>Neoteleostei</taxon>
        <taxon>Acanthomorphata</taxon>
        <taxon>Ovalentaria</taxon>
        <taxon>Atherinomorphae</taxon>
        <taxon>Cyprinodontiformes</taxon>
        <taxon>Rivulidae</taxon>
        <taxon>Kryptolebias</taxon>
    </lineage>
</organism>
<feature type="region of interest" description="Disordered" evidence="1">
    <location>
        <begin position="19"/>
        <end position="59"/>
    </location>
</feature>
<dbReference type="AlphaFoldDB" id="A0A3Q2ZTQ5"/>
<sequence>IFRIGMHLEDIKEMIDKNTYEQISPPQSSSTPTSTTLSLHAKPGPLSFDTPSPPPSLHE</sequence>